<organism evidence="11 12">
    <name type="scientific">Plutella xylostella</name>
    <name type="common">Diamondback moth</name>
    <name type="synonym">Plutella maculipennis</name>
    <dbReference type="NCBI Taxonomy" id="51655"/>
    <lineage>
        <taxon>Eukaryota</taxon>
        <taxon>Metazoa</taxon>
        <taxon>Ecdysozoa</taxon>
        <taxon>Arthropoda</taxon>
        <taxon>Hexapoda</taxon>
        <taxon>Insecta</taxon>
        <taxon>Pterygota</taxon>
        <taxon>Neoptera</taxon>
        <taxon>Endopterygota</taxon>
        <taxon>Lepidoptera</taxon>
        <taxon>Glossata</taxon>
        <taxon>Ditrysia</taxon>
        <taxon>Yponomeutoidea</taxon>
        <taxon>Plutellidae</taxon>
        <taxon>Plutella</taxon>
    </lineage>
</organism>
<dbReference type="SMART" id="SM00355">
    <property type="entry name" value="ZnF_C2H2"/>
    <property type="match status" value="8"/>
</dbReference>
<evidence type="ECO:0000256" key="7">
    <source>
        <dbReference type="ARBA" id="ARBA00023163"/>
    </source>
</evidence>
<dbReference type="PANTHER" id="PTHR24394">
    <property type="entry name" value="ZINC FINGER PROTEIN"/>
    <property type="match status" value="1"/>
</dbReference>
<gene>
    <name evidence="11" type="ORF">PLXY2_LOCUS15350</name>
</gene>
<keyword evidence="4 9" id="KW-0863">Zinc-finger</keyword>
<dbReference type="GO" id="GO:0008270">
    <property type="term" value="F:zinc ion binding"/>
    <property type="evidence" value="ECO:0007669"/>
    <property type="project" value="UniProtKB-KW"/>
</dbReference>
<protein>
    <submittedName>
        <fullName evidence="11">(diamondback moth) hypothetical protein</fullName>
    </submittedName>
</protein>
<dbReference type="FunFam" id="3.30.160.60:FF:000100">
    <property type="entry name" value="Zinc finger 45-like"/>
    <property type="match status" value="1"/>
</dbReference>
<evidence type="ECO:0000259" key="10">
    <source>
        <dbReference type="PROSITE" id="PS50157"/>
    </source>
</evidence>
<keyword evidence="5" id="KW-0862">Zinc</keyword>
<keyword evidence="6" id="KW-0805">Transcription regulation</keyword>
<dbReference type="FunFam" id="3.30.160.60:FF:000446">
    <property type="entry name" value="Zinc finger protein"/>
    <property type="match status" value="1"/>
</dbReference>
<feature type="domain" description="C2H2-type" evidence="10">
    <location>
        <begin position="258"/>
        <end position="285"/>
    </location>
</feature>
<evidence type="ECO:0000313" key="11">
    <source>
        <dbReference type="EMBL" id="CAG9137102.1"/>
    </source>
</evidence>
<evidence type="ECO:0000256" key="8">
    <source>
        <dbReference type="ARBA" id="ARBA00023242"/>
    </source>
</evidence>
<sequence>MESGITAVECDPRRDPALRGVLQELGIIKHEIIDYGTDEEYTQEDSSAGHLYENGDNVDIPLHTGTSTPDVPNETTASKHILSHEVKKETEEEAVSTELPFHRNRIILGKKKPVSLEKSTKQDASDINNKSKMKVNKRISIKKDHDTTLIGKDKGRSRKRTKEYSEMERCLLVKVVVTDCYRSLLDGGCFCARCGTLFATCSARDQHEVTSHAAAATPQRSLRERRNRVVLTDSNCEEDLETNPTKLIKRKRTGEKPYECETCKLRFWGRYDLKMHTMIHTGERPFECKICQIRFNRKTILKRHVIQTHNGEKPFECKICQRRFPRRLTLKTHMASHSTEQPHECKICKVRYKHLGTLQRHHRRIHFGEKPFKCKTCNQRFRLINELKRHKFSHYGGKPFKCKTCKKRFSTNGDLRRHGVVHTKEQPFGCVICKRTFNLRSNLKRHCGSLGHIRKALRL</sequence>
<dbReference type="FunFam" id="3.30.160.60:FF:000630">
    <property type="entry name" value="Zinc finger protein 180"/>
    <property type="match status" value="1"/>
</dbReference>
<dbReference type="GO" id="GO:0000981">
    <property type="term" value="F:DNA-binding transcription factor activity, RNA polymerase II-specific"/>
    <property type="evidence" value="ECO:0007669"/>
    <property type="project" value="TreeGrafter"/>
</dbReference>
<dbReference type="Proteomes" id="UP000653454">
    <property type="component" value="Unassembled WGS sequence"/>
</dbReference>
<feature type="domain" description="C2H2-type" evidence="10">
    <location>
        <begin position="428"/>
        <end position="457"/>
    </location>
</feature>
<accession>A0A8S4GDX0</accession>
<feature type="domain" description="C2H2-type" evidence="10">
    <location>
        <begin position="372"/>
        <end position="399"/>
    </location>
</feature>
<feature type="domain" description="C2H2-type" evidence="10">
    <location>
        <begin position="343"/>
        <end position="371"/>
    </location>
</feature>
<dbReference type="Gene3D" id="3.30.160.60">
    <property type="entry name" value="Classic Zinc Finger"/>
    <property type="match status" value="7"/>
</dbReference>
<keyword evidence="3" id="KW-0677">Repeat</keyword>
<dbReference type="PROSITE" id="PS50157">
    <property type="entry name" value="ZINC_FINGER_C2H2_2"/>
    <property type="match status" value="7"/>
</dbReference>
<dbReference type="AlphaFoldDB" id="A0A8S4GDX0"/>
<feature type="domain" description="C2H2-type" evidence="10">
    <location>
        <begin position="400"/>
        <end position="427"/>
    </location>
</feature>
<keyword evidence="7" id="KW-0804">Transcription</keyword>
<evidence type="ECO:0000256" key="9">
    <source>
        <dbReference type="PROSITE-ProRule" id="PRU00042"/>
    </source>
</evidence>
<feature type="domain" description="C2H2-type" evidence="10">
    <location>
        <begin position="286"/>
        <end position="314"/>
    </location>
</feature>
<evidence type="ECO:0000256" key="5">
    <source>
        <dbReference type="ARBA" id="ARBA00022833"/>
    </source>
</evidence>
<feature type="domain" description="C2H2-type" evidence="10">
    <location>
        <begin position="315"/>
        <end position="342"/>
    </location>
</feature>
<keyword evidence="8" id="KW-0539">Nucleus</keyword>
<evidence type="ECO:0000256" key="2">
    <source>
        <dbReference type="ARBA" id="ARBA00022723"/>
    </source>
</evidence>
<evidence type="ECO:0000313" key="12">
    <source>
        <dbReference type="Proteomes" id="UP000653454"/>
    </source>
</evidence>
<dbReference type="Pfam" id="PF12874">
    <property type="entry name" value="zf-met"/>
    <property type="match status" value="2"/>
</dbReference>
<evidence type="ECO:0000256" key="4">
    <source>
        <dbReference type="ARBA" id="ARBA00022771"/>
    </source>
</evidence>
<dbReference type="FunFam" id="3.30.160.60:FF:000621">
    <property type="entry name" value="FLT3-interacting zinc finger 1"/>
    <property type="match status" value="1"/>
</dbReference>
<evidence type="ECO:0000256" key="3">
    <source>
        <dbReference type="ARBA" id="ARBA00022737"/>
    </source>
</evidence>
<evidence type="ECO:0000256" key="6">
    <source>
        <dbReference type="ARBA" id="ARBA00023015"/>
    </source>
</evidence>
<keyword evidence="2" id="KW-0479">Metal-binding</keyword>
<dbReference type="EMBL" id="CAJHNJ030000185">
    <property type="protein sequence ID" value="CAG9137102.1"/>
    <property type="molecule type" value="Genomic_DNA"/>
</dbReference>
<reference evidence="11" key="1">
    <citation type="submission" date="2020-11" db="EMBL/GenBank/DDBJ databases">
        <authorList>
            <person name="Whiteford S."/>
        </authorList>
    </citation>
    <scope>NUCLEOTIDE SEQUENCE</scope>
</reference>
<dbReference type="PROSITE" id="PS00028">
    <property type="entry name" value="ZINC_FINGER_C2H2_1"/>
    <property type="match status" value="8"/>
</dbReference>
<name>A0A8S4GDX0_PLUXY</name>
<proteinExistence type="predicted"/>
<dbReference type="PANTHER" id="PTHR24394:SF29">
    <property type="entry name" value="MYONEURIN"/>
    <property type="match status" value="1"/>
</dbReference>
<dbReference type="SUPFAM" id="SSF57667">
    <property type="entry name" value="beta-beta-alpha zinc fingers"/>
    <property type="match status" value="5"/>
</dbReference>
<dbReference type="InterPro" id="IPR036236">
    <property type="entry name" value="Znf_C2H2_sf"/>
</dbReference>
<dbReference type="GO" id="GO:0005634">
    <property type="term" value="C:nucleus"/>
    <property type="evidence" value="ECO:0007669"/>
    <property type="project" value="UniProtKB-SubCell"/>
</dbReference>
<dbReference type="Pfam" id="PF00096">
    <property type="entry name" value="zf-C2H2"/>
    <property type="match status" value="1"/>
</dbReference>
<evidence type="ECO:0000256" key="1">
    <source>
        <dbReference type="ARBA" id="ARBA00004123"/>
    </source>
</evidence>
<keyword evidence="12" id="KW-1185">Reference proteome</keyword>
<dbReference type="InterPro" id="IPR013087">
    <property type="entry name" value="Znf_C2H2_type"/>
</dbReference>
<comment type="subcellular location">
    <subcellularLocation>
        <location evidence="1">Nucleus</location>
    </subcellularLocation>
</comment>
<comment type="caution">
    <text evidence="11">The sequence shown here is derived from an EMBL/GenBank/DDBJ whole genome shotgun (WGS) entry which is preliminary data.</text>
</comment>